<dbReference type="AlphaFoldDB" id="C8NFP7"/>
<dbReference type="EC" id="2.4.1.25" evidence="3 10"/>
<dbReference type="GO" id="GO:0004134">
    <property type="term" value="F:4-alpha-glucanotransferase activity"/>
    <property type="evidence" value="ECO:0007669"/>
    <property type="project" value="UniProtKB-EC"/>
</dbReference>
<dbReference type="Proteomes" id="UP000005926">
    <property type="component" value="Unassembled WGS sequence"/>
</dbReference>
<dbReference type="NCBIfam" id="NF011078">
    <property type="entry name" value="PRK14508.1-1"/>
    <property type="match status" value="1"/>
</dbReference>
<evidence type="ECO:0000256" key="5">
    <source>
        <dbReference type="ARBA" id="ARBA00022676"/>
    </source>
</evidence>
<evidence type="ECO:0000256" key="7">
    <source>
        <dbReference type="ARBA" id="ARBA00023277"/>
    </source>
</evidence>
<dbReference type="eggNOG" id="COG1640">
    <property type="taxonomic scope" value="Bacteria"/>
</dbReference>
<dbReference type="Pfam" id="PF02446">
    <property type="entry name" value="Glyco_hydro_77"/>
    <property type="match status" value="1"/>
</dbReference>
<evidence type="ECO:0000256" key="6">
    <source>
        <dbReference type="ARBA" id="ARBA00022679"/>
    </source>
</evidence>
<keyword evidence="12" id="KW-1185">Reference proteome</keyword>
<dbReference type="PANTHER" id="PTHR32438:SF5">
    <property type="entry name" value="4-ALPHA-GLUCANOTRANSFERASE DPE1, CHLOROPLASTIC_AMYLOPLASTIC"/>
    <property type="match status" value="1"/>
</dbReference>
<dbReference type="NCBIfam" id="NF011080">
    <property type="entry name" value="PRK14508.1-3"/>
    <property type="match status" value="1"/>
</dbReference>
<reference evidence="11 12" key="1">
    <citation type="submission" date="2009-08" db="EMBL/GenBank/DDBJ databases">
        <authorList>
            <person name="Muzny D."/>
            <person name="Qin X."/>
            <person name="Deng J."/>
            <person name="Jiang H."/>
            <person name="Liu Y."/>
            <person name="Qu J."/>
            <person name="Song X.-Z."/>
            <person name="Zhang L."/>
            <person name="Thornton R."/>
            <person name="Coyle M."/>
            <person name="Francisco L."/>
            <person name="Jackson L."/>
            <person name="Javaid M."/>
            <person name="Korchina V."/>
            <person name="Kovar C."/>
            <person name="Mata R."/>
            <person name="Mathew T."/>
            <person name="Ngo R."/>
            <person name="Nguyen L."/>
            <person name="Nguyen N."/>
            <person name="Okwuonu G."/>
            <person name="Ongeri F."/>
            <person name="Pham C."/>
            <person name="Simmons D."/>
            <person name="Wilczek-Boney K."/>
            <person name="Hale W."/>
            <person name="Jakkamsetti A."/>
            <person name="Pham P."/>
            <person name="Ruth R."/>
            <person name="San Lucas F."/>
            <person name="Warren J."/>
            <person name="Zhang J."/>
            <person name="Zhao Z."/>
            <person name="Zhou C."/>
            <person name="Zhu D."/>
            <person name="Lee S."/>
            <person name="Bess C."/>
            <person name="Blankenburg K."/>
            <person name="Forbes L."/>
            <person name="Fu Q."/>
            <person name="Gubbala S."/>
            <person name="Hirani K."/>
            <person name="Jayaseelan J.C."/>
            <person name="Lara F."/>
            <person name="Munidasa M."/>
            <person name="Palculict T."/>
            <person name="Patil S."/>
            <person name="Pu L.-L."/>
            <person name="Saada N."/>
            <person name="Tang L."/>
            <person name="Weissenberger G."/>
            <person name="Zhu Y."/>
            <person name="Hemphill L."/>
            <person name="Shang Y."/>
            <person name="Youmans B."/>
            <person name="Ayvaz T."/>
            <person name="Ross M."/>
            <person name="Santibanez J."/>
            <person name="Aqrawi P."/>
            <person name="Gross S."/>
            <person name="Joshi V."/>
            <person name="Fowler G."/>
            <person name="Nazareth L."/>
            <person name="Reid J."/>
            <person name="Worley K."/>
            <person name="Petrosino J."/>
            <person name="Highlander S."/>
            <person name="Gibbs R."/>
        </authorList>
    </citation>
    <scope>NUCLEOTIDE SEQUENCE [LARGE SCALE GENOMIC DNA]</scope>
    <source>
        <strain evidence="11 12">ATCC 49175</strain>
    </source>
</reference>
<evidence type="ECO:0000256" key="8">
    <source>
        <dbReference type="ARBA" id="ARBA00031423"/>
    </source>
</evidence>
<dbReference type="EMBL" id="ACKZ01000016">
    <property type="protein sequence ID" value="EEW37383.1"/>
    <property type="molecule type" value="Genomic_DNA"/>
</dbReference>
<comment type="catalytic activity">
    <reaction evidence="1 10">
        <text>Transfers a segment of a (1-&gt;4)-alpha-D-glucan to a new position in an acceptor, which may be glucose or a (1-&gt;4)-alpha-D-glucan.</text>
        <dbReference type="EC" id="2.4.1.25"/>
    </reaction>
</comment>
<gene>
    <name evidence="11" type="primary">malQ</name>
    <name evidence="11" type="ORF">HMPREF0444_0742</name>
</gene>
<dbReference type="InterPro" id="IPR017853">
    <property type="entry name" value="GH"/>
</dbReference>
<evidence type="ECO:0000313" key="12">
    <source>
        <dbReference type="Proteomes" id="UP000005926"/>
    </source>
</evidence>
<comment type="caution">
    <text evidence="11">The sequence shown here is derived from an EMBL/GenBank/DDBJ whole genome shotgun (WGS) entry which is preliminary data.</text>
</comment>
<evidence type="ECO:0000256" key="9">
    <source>
        <dbReference type="ARBA" id="ARBA00031501"/>
    </source>
</evidence>
<keyword evidence="6 10" id="KW-0808">Transferase</keyword>
<organism evidence="11 12">
    <name type="scientific">Granulicatella adiacens ATCC 49175</name>
    <dbReference type="NCBI Taxonomy" id="638301"/>
    <lineage>
        <taxon>Bacteria</taxon>
        <taxon>Bacillati</taxon>
        <taxon>Bacillota</taxon>
        <taxon>Bacilli</taxon>
        <taxon>Lactobacillales</taxon>
        <taxon>Carnobacteriaceae</taxon>
        <taxon>Granulicatella</taxon>
    </lineage>
</organism>
<name>C8NFP7_9LACT</name>
<accession>C8NFP7</accession>
<dbReference type="HOGENOM" id="CLU_014132_1_0_9"/>
<dbReference type="SUPFAM" id="SSF51445">
    <property type="entry name" value="(Trans)glycosidases"/>
    <property type="match status" value="1"/>
</dbReference>
<proteinExistence type="inferred from homology"/>
<keyword evidence="5 10" id="KW-0328">Glycosyltransferase</keyword>
<dbReference type="Gene3D" id="3.20.20.80">
    <property type="entry name" value="Glycosidases"/>
    <property type="match status" value="1"/>
</dbReference>
<dbReference type="GO" id="GO:0005975">
    <property type="term" value="P:carbohydrate metabolic process"/>
    <property type="evidence" value="ECO:0007669"/>
    <property type="project" value="InterPro"/>
</dbReference>
<evidence type="ECO:0000313" key="11">
    <source>
        <dbReference type="EMBL" id="EEW37383.1"/>
    </source>
</evidence>
<evidence type="ECO:0000256" key="4">
    <source>
        <dbReference type="ARBA" id="ARBA00020295"/>
    </source>
</evidence>
<dbReference type="PANTHER" id="PTHR32438">
    <property type="entry name" value="4-ALPHA-GLUCANOTRANSFERASE DPE1, CHLOROPLASTIC/AMYLOPLASTIC"/>
    <property type="match status" value="1"/>
</dbReference>
<comment type="similarity">
    <text evidence="2 10">Belongs to the disproportionating enzyme family.</text>
</comment>
<evidence type="ECO:0000256" key="1">
    <source>
        <dbReference type="ARBA" id="ARBA00000439"/>
    </source>
</evidence>
<dbReference type="STRING" id="638301.HMPREF0444_0742"/>
<dbReference type="NCBIfam" id="TIGR00217">
    <property type="entry name" value="malQ"/>
    <property type="match status" value="1"/>
</dbReference>
<dbReference type="InterPro" id="IPR003385">
    <property type="entry name" value="Glyco_hydro_77"/>
</dbReference>
<evidence type="ECO:0000256" key="10">
    <source>
        <dbReference type="RuleBase" id="RU361207"/>
    </source>
</evidence>
<sequence>MSNRESGVLMHISSLPGQYGIGTFGKSAFDFVDFLVRTKQTYWQILPLGTTSYGDSPYQSFSAFAGNTNFIDFDLLIEEGLLSKEDVEMNWGAEETTVDYALLYEKRRPVLEKAVAAFLSKGKTPAYEKFVAEKAEWLEPFAEYMAIKESFDMKPWTAWSDEAIKRRQKDALAEYRLRLAEKLEYHRVTQFLFDEQWHALKKYANDNFIQIIGDMPIYVAADSVEMWATPHYFKTDEEGNPLCVAGCPADDFSPLGQLWGNPIYNWEAMKEDGFTWWSKRLKASFELFDVVRIDHFRGFSAYWEIPAEAENATIGKWVKGPGYDLFKAVKEQIGDLPIIAEDLGFMDEDVINLREATGFPGMKILEFGFMGENPKSGDLPHHYPVNAVAYTGTHDNDTVLGWYKSVPTETREFCNRYLNRRDEEPISYALLRGLYGSVSRMTVATMQDLLQLDETARMNIPSTLGGNWVWRMTKEQLTESVEEFLLGITELYDRANPHLEEVEDEEELVEEEK</sequence>
<evidence type="ECO:0000256" key="2">
    <source>
        <dbReference type="ARBA" id="ARBA00005684"/>
    </source>
</evidence>
<keyword evidence="7 10" id="KW-0119">Carbohydrate metabolism</keyword>
<protein>
    <recommendedName>
        <fullName evidence="4 10">4-alpha-glucanotransferase</fullName>
        <ecNumber evidence="3 10">2.4.1.25</ecNumber>
    </recommendedName>
    <alternativeName>
        <fullName evidence="8 10">Amylomaltase</fullName>
    </alternativeName>
    <alternativeName>
        <fullName evidence="9 10">Disproportionating enzyme</fullName>
    </alternativeName>
</protein>
<evidence type="ECO:0000256" key="3">
    <source>
        <dbReference type="ARBA" id="ARBA00012560"/>
    </source>
</evidence>